<evidence type="ECO:0000313" key="3">
    <source>
        <dbReference type="EMBL" id="MEC3938870.1"/>
    </source>
</evidence>
<dbReference type="InterPro" id="IPR049625">
    <property type="entry name" value="Glyco_transf_61_cat"/>
</dbReference>
<dbReference type="Proteomes" id="UP001149314">
    <property type="component" value="Unassembled WGS sequence"/>
</dbReference>
<protein>
    <submittedName>
        <fullName evidence="3">Glycosyltransferase 61 family protein</fullName>
    </submittedName>
    <submittedName>
        <fullName evidence="2">Glycosyltransferase family 61 protein</fullName>
    </submittedName>
</protein>
<evidence type="ECO:0000313" key="2">
    <source>
        <dbReference type="EMBL" id="MDC6639879.1"/>
    </source>
</evidence>
<reference evidence="2" key="1">
    <citation type="journal article" date="2023" name="Genes Genomics">
        <title>Genomic insights of Leclercia adecarboxylata strains linked to an outbreak in public hospitals in Mexico.</title>
        <authorList>
            <person name="Barrios-Villa E."/>
            <person name="Pacheco-Flores B."/>
            <person name="Lozano-Zarain P."/>
            <person name="Del Campo-Ortega R."/>
            <person name="de Jesus Ascencio-Montiel I."/>
            <person name="Gonzalez-Leon M."/>
            <person name="Camorlinga-Ponce M."/>
            <person name="Gaytan Cervantes F.J."/>
            <person name="Gonzalez Torres C."/>
            <person name="Aguilar E."/>
            <person name="Gonzalez Ibarra J."/>
            <person name="Torres Lopez F.J."/>
            <person name="Rosas-Vargas H."/>
            <person name="Gonzalez-Bonilla C.R."/>
            <person name="Del Carmen Rocha-Gracia R."/>
        </authorList>
    </citation>
    <scope>NUCLEOTIDE SEQUENCE</scope>
    <source>
        <strain evidence="2">Lac40</strain>
    </source>
</reference>
<gene>
    <name evidence="2" type="ORF">OEZ79_16720</name>
    <name evidence="3" type="ORF">VOF76_22235</name>
</gene>
<dbReference type="RefSeq" id="WP_272708312.1">
    <property type="nucleotide sequence ID" value="NZ_JAOBPK010000022.1"/>
</dbReference>
<accession>A0A9X4BE77</accession>
<name>A0A9X4BE77_9ENTR</name>
<dbReference type="AlphaFoldDB" id="A0A9X4BE77"/>
<dbReference type="EMBL" id="JAOURS010000019">
    <property type="protein sequence ID" value="MDC6639879.1"/>
    <property type="molecule type" value="Genomic_DNA"/>
</dbReference>
<dbReference type="Pfam" id="PF04577">
    <property type="entry name" value="Glyco_transf_61"/>
    <property type="match status" value="1"/>
</dbReference>
<comment type="caution">
    <text evidence="2">The sequence shown here is derived from an EMBL/GenBank/DDBJ whole genome shotgun (WGS) entry which is preliminary data.</text>
</comment>
<organism evidence="2 4">
    <name type="scientific">Leclercia adecarboxylata</name>
    <dbReference type="NCBI Taxonomy" id="83655"/>
    <lineage>
        <taxon>Bacteria</taxon>
        <taxon>Pseudomonadati</taxon>
        <taxon>Pseudomonadota</taxon>
        <taxon>Gammaproteobacteria</taxon>
        <taxon>Enterobacterales</taxon>
        <taxon>Enterobacteriaceae</taxon>
        <taxon>Leclercia</taxon>
    </lineage>
</organism>
<reference evidence="3 5" key="2">
    <citation type="submission" date="2024-01" db="EMBL/GenBank/DDBJ databases">
        <title>Comparative Genomics of Leclercia adecarboxylata Strains Isolated from Several Sources.</title>
        <authorList>
            <person name="Yescas-Zazueta V."/>
            <person name="Balbuena-Alonso M.G."/>
            <person name="Valencia D."/>
            <person name="Mendez-Pfeiffer P.A."/>
            <person name="Ballesteros-Monrreal M.G."/>
            <person name="Rocha-Gracia R.D.C."/>
            <person name="Barrios-Villa E."/>
        </authorList>
    </citation>
    <scope>NUCLEOTIDE SEQUENCE [LARGE SCALE GENOMIC DNA]</scope>
    <source>
        <strain evidence="3 5">33MEM</strain>
    </source>
</reference>
<dbReference type="GO" id="GO:0016757">
    <property type="term" value="F:glycosyltransferase activity"/>
    <property type="evidence" value="ECO:0007669"/>
    <property type="project" value="InterPro"/>
</dbReference>
<keyword evidence="5" id="KW-1185">Reference proteome</keyword>
<evidence type="ECO:0000259" key="1">
    <source>
        <dbReference type="Pfam" id="PF04577"/>
    </source>
</evidence>
<feature type="domain" description="Glycosyltransferase 61 catalytic" evidence="1">
    <location>
        <begin position="179"/>
        <end position="351"/>
    </location>
</feature>
<evidence type="ECO:0000313" key="5">
    <source>
        <dbReference type="Proteomes" id="UP001357437"/>
    </source>
</evidence>
<evidence type="ECO:0000313" key="4">
    <source>
        <dbReference type="Proteomes" id="UP001149314"/>
    </source>
</evidence>
<proteinExistence type="predicted"/>
<sequence>MMISLNFSKLLTCPKSISEIDFDDLKTDFEFKISESDKISIENKLNRKSLTFYRDLSSTYEAAPLVLLNPLEWTKKNEWQKINGSLEESINLSVLHNAHVFGGRIRRRNSKFHEFSQLLLNSQYELSKNSYGILDGTKTLPSDLVKEIDGSLYLDFDTLSEPTILKGNYFFVGSIHRHFGHFLVEGLSRLWALDFIPTNIKDDIKYLVYEDSIPEFALQVLDILGIPLDKIVYAPKHAIVERLFVPDISYKTHHWASHLAQLTYNKISNNVLPNSKPYKRIYLSRKNTADRPLENEINIEKIFSSFGFEIITPENLSIQEQIKVVSESLIIAGPVGSQMYLSAFSKSKSLIILAPNNFYLPDDLLLSSIRESDITIGLGSGLDYSTPKDGRKWSIEEKIIINILESLNYE</sequence>
<dbReference type="Proteomes" id="UP001357437">
    <property type="component" value="Unassembled WGS sequence"/>
</dbReference>
<dbReference type="EMBL" id="JAYMCU010000070">
    <property type="protein sequence ID" value="MEC3938870.1"/>
    <property type="molecule type" value="Genomic_DNA"/>
</dbReference>